<protein>
    <submittedName>
        <fullName evidence="1">Putative jumonji-like transcription factor family protein</fullName>
    </submittedName>
</protein>
<organism evidence="1">
    <name type="scientific">Zea mays</name>
    <name type="common">Maize</name>
    <dbReference type="NCBI Taxonomy" id="4577"/>
    <lineage>
        <taxon>Eukaryota</taxon>
        <taxon>Viridiplantae</taxon>
        <taxon>Streptophyta</taxon>
        <taxon>Embryophyta</taxon>
        <taxon>Tracheophyta</taxon>
        <taxon>Spermatophyta</taxon>
        <taxon>Magnoliopsida</taxon>
        <taxon>Liliopsida</taxon>
        <taxon>Poales</taxon>
        <taxon>Poaceae</taxon>
        <taxon>PACMAD clade</taxon>
        <taxon>Panicoideae</taxon>
        <taxon>Andropogonodae</taxon>
        <taxon>Andropogoneae</taxon>
        <taxon>Tripsacinae</taxon>
        <taxon>Zea</taxon>
    </lineage>
</organism>
<name>A0A1D6QUY2_MAIZE</name>
<reference evidence="1" key="1">
    <citation type="submission" date="2015-12" db="EMBL/GenBank/DDBJ databases">
        <title>Update maize B73 reference genome by single molecule sequencing technologies.</title>
        <authorList>
            <consortium name="Maize Genome Sequencing Project"/>
            <person name="Ware D."/>
        </authorList>
    </citation>
    <scope>NUCLEOTIDE SEQUENCE</scope>
    <source>
        <tissue evidence="1">Seedling</tissue>
    </source>
</reference>
<sequence length="354" mass="40355">MHSFAKLVTKILANRLANKLNMMVSPNQSAFIKGRFIQDNFMLVQQTSRLLHQQNKASLLLKLDITKAFDSVSWPFLIEVIKKLGFWQIWRDLICGLLATSSTRILLNGFPGRHIKHRRGLRQGDPLSPMLFILVMDVLVYMFSKAENEGLLQQLSSSKKLHRVSMYADDVVLFLCPTLTDIDLILSILKLFGDVSGLHNNVQKSNVYPIRCSEEVLLEVQTLMPCEISTFPCRYLGLPLSLYKLTRQQFQPFVDKIADQLPNWKADLMTRAGRRVQVQHVLTSLTVYLAMAVDIPQWGLDAIDKIRRGFLWRGRKEARGGHCLVAWGKVCRPLKLGGLGISSLPELCWALRLR</sequence>
<dbReference type="CDD" id="cd01650">
    <property type="entry name" value="RT_nLTR_like"/>
    <property type="match status" value="1"/>
</dbReference>
<dbReference type="PANTHER" id="PTHR33116:SF78">
    <property type="entry name" value="OS12G0587133 PROTEIN"/>
    <property type="match status" value="1"/>
</dbReference>
<dbReference type="SUPFAM" id="SSF56672">
    <property type="entry name" value="DNA/RNA polymerases"/>
    <property type="match status" value="1"/>
</dbReference>
<dbReference type="InterPro" id="IPR043502">
    <property type="entry name" value="DNA/RNA_pol_sf"/>
</dbReference>
<gene>
    <name evidence="1" type="ORF">ZEAMMB73_Zm00001d054070</name>
</gene>
<dbReference type="Pfam" id="PF00078">
    <property type="entry name" value="RVT_1"/>
    <property type="match status" value="1"/>
</dbReference>
<evidence type="ECO:0000313" key="1">
    <source>
        <dbReference type="EMBL" id="AQK61169.1"/>
    </source>
</evidence>
<dbReference type="InterPro" id="IPR000477">
    <property type="entry name" value="RT_dom"/>
</dbReference>
<accession>A0A1D6QUY2</accession>
<proteinExistence type="predicted"/>
<dbReference type="PROSITE" id="PS50878">
    <property type="entry name" value="RT_POL"/>
    <property type="match status" value="1"/>
</dbReference>
<dbReference type="EMBL" id="CM000780">
    <property type="protein sequence ID" value="AQK61169.1"/>
    <property type="molecule type" value="Genomic_DNA"/>
</dbReference>
<dbReference type="PANTHER" id="PTHR33116">
    <property type="entry name" value="REVERSE TRANSCRIPTASE ZINC-BINDING DOMAIN-CONTAINING PROTEIN-RELATED-RELATED"/>
    <property type="match status" value="1"/>
</dbReference>
<dbReference type="AlphaFoldDB" id="A0A1D6QUY2"/>